<feature type="domain" description="F-BAR" evidence="6">
    <location>
        <begin position="2"/>
        <end position="255"/>
    </location>
</feature>
<dbReference type="AlphaFoldDB" id="A0A6P8IJN9"/>
<dbReference type="SUPFAM" id="SSF103657">
    <property type="entry name" value="BAR/IMD domain-like"/>
    <property type="match status" value="1"/>
</dbReference>
<dbReference type="InterPro" id="IPR027267">
    <property type="entry name" value="AH/BAR_dom_sf"/>
</dbReference>
<evidence type="ECO:0000256" key="4">
    <source>
        <dbReference type="SAM" id="Coils"/>
    </source>
</evidence>
<evidence type="ECO:0000256" key="3">
    <source>
        <dbReference type="PROSITE-ProRule" id="PRU01077"/>
    </source>
</evidence>
<dbReference type="GeneID" id="116301926"/>
<dbReference type="PANTHER" id="PTHR23065:SF61">
    <property type="entry name" value="PROLINE-SERINE-THREONINE PHOSPHATASE-INTERACTING PROTEIN 2-LIKE"/>
    <property type="match status" value="1"/>
</dbReference>
<evidence type="ECO:0000259" key="5">
    <source>
        <dbReference type="PROSITE" id="PS50002"/>
    </source>
</evidence>
<dbReference type="OrthoDB" id="10255964at2759"/>
<protein>
    <submittedName>
        <fullName evidence="8">Proline-serine-threonine phosphatase-interacting protein 2-like</fullName>
    </submittedName>
</protein>
<feature type="domain" description="SH3" evidence="5">
    <location>
        <begin position="356"/>
        <end position="414"/>
    </location>
</feature>
<evidence type="ECO:0000256" key="2">
    <source>
        <dbReference type="PROSITE-ProRule" id="PRU00192"/>
    </source>
</evidence>
<dbReference type="GO" id="GO:0030041">
    <property type="term" value="P:actin filament polymerization"/>
    <property type="evidence" value="ECO:0007669"/>
    <property type="project" value="TreeGrafter"/>
</dbReference>
<dbReference type="SMART" id="SM00055">
    <property type="entry name" value="FCH"/>
    <property type="match status" value="1"/>
</dbReference>
<dbReference type="CDD" id="cd00174">
    <property type="entry name" value="SH3"/>
    <property type="match status" value="1"/>
</dbReference>
<dbReference type="InterPro" id="IPR031160">
    <property type="entry name" value="F_BAR_dom"/>
</dbReference>
<dbReference type="GO" id="GO:0005886">
    <property type="term" value="C:plasma membrane"/>
    <property type="evidence" value="ECO:0007669"/>
    <property type="project" value="TreeGrafter"/>
</dbReference>
<dbReference type="SUPFAM" id="SSF50044">
    <property type="entry name" value="SH3-domain"/>
    <property type="match status" value="1"/>
</dbReference>
<dbReference type="KEGG" id="aten:116301926"/>
<name>A0A6P8IJN9_ACTTE</name>
<dbReference type="InterPro" id="IPR036028">
    <property type="entry name" value="SH3-like_dom_sf"/>
</dbReference>
<keyword evidence="7" id="KW-1185">Reference proteome</keyword>
<dbReference type="SMART" id="SM00326">
    <property type="entry name" value="SH3"/>
    <property type="match status" value="1"/>
</dbReference>
<keyword evidence="1 2" id="KW-0728">SH3 domain</keyword>
<dbReference type="Gene3D" id="1.20.1270.60">
    <property type="entry name" value="Arfaptin homology (AH) domain/BAR domain"/>
    <property type="match status" value="1"/>
</dbReference>
<dbReference type="Proteomes" id="UP000515163">
    <property type="component" value="Unplaced"/>
</dbReference>
<evidence type="ECO:0000259" key="6">
    <source>
        <dbReference type="PROSITE" id="PS51741"/>
    </source>
</evidence>
<dbReference type="GO" id="GO:0005737">
    <property type="term" value="C:cytoplasm"/>
    <property type="evidence" value="ECO:0007669"/>
    <property type="project" value="TreeGrafter"/>
</dbReference>
<proteinExistence type="predicted"/>
<dbReference type="InterPro" id="IPR001452">
    <property type="entry name" value="SH3_domain"/>
</dbReference>
<dbReference type="GO" id="GO:0005884">
    <property type="term" value="C:actin filament"/>
    <property type="evidence" value="ECO:0007669"/>
    <property type="project" value="TreeGrafter"/>
</dbReference>
<evidence type="ECO:0000313" key="8">
    <source>
        <dbReference type="RefSeq" id="XP_031566957.1"/>
    </source>
</evidence>
<dbReference type="GO" id="GO:0051015">
    <property type="term" value="F:actin filament binding"/>
    <property type="evidence" value="ECO:0007669"/>
    <property type="project" value="TreeGrafter"/>
</dbReference>
<organism evidence="7 8">
    <name type="scientific">Actinia tenebrosa</name>
    <name type="common">Australian red waratah sea anemone</name>
    <dbReference type="NCBI Taxonomy" id="6105"/>
    <lineage>
        <taxon>Eukaryota</taxon>
        <taxon>Metazoa</taxon>
        <taxon>Cnidaria</taxon>
        <taxon>Anthozoa</taxon>
        <taxon>Hexacorallia</taxon>
        <taxon>Actiniaria</taxon>
        <taxon>Actiniidae</taxon>
        <taxon>Actinia</taxon>
    </lineage>
</organism>
<dbReference type="FunCoup" id="A0A6P8IJN9">
    <property type="interactions" value="296"/>
</dbReference>
<dbReference type="InterPro" id="IPR001060">
    <property type="entry name" value="FCH_dom"/>
</dbReference>
<evidence type="ECO:0000313" key="7">
    <source>
        <dbReference type="Proteomes" id="UP000515163"/>
    </source>
</evidence>
<dbReference type="FunFam" id="1.20.1270.60:FF:000037">
    <property type="entry name" value="Proline-serine-threonine phosphatase interacting protein 1"/>
    <property type="match status" value="1"/>
</dbReference>
<reference evidence="8" key="1">
    <citation type="submission" date="2025-08" db="UniProtKB">
        <authorList>
            <consortium name="RefSeq"/>
        </authorList>
    </citation>
    <scope>IDENTIFICATION</scope>
</reference>
<dbReference type="RefSeq" id="XP_031566957.1">
    <property type="nucleotide sequence ID" value="XM_031711097.1"/>
</dbReference>
<accession>A0A6P8IJN9</accession>
<feature type="coiled-coil region" evidence="4">
    <location>
        <begin position="89"/>
        <end position="134"/>
    </location>
</feature>
<dbReference type="PANTHER" id="PTHR23065">
    <property type="entry name" value="PROLINE-SERINE-THREONINE PHOSPHATASE INTERACTING PROTEIN 1"/>
    <property type="match status" value="1"/>
</dbReference>
<dbReference type="PRINTS" id="PR00452">
    <property type="entry name" value="SH3DOMAIN"/>
</dbReference>
<dbReference type="Gene3D" id="2.30.30.40">
    <property type="entry name" value="SH3 Domains"/>
    <property type="match status" value="1"/>
</dbReference>
<dbReference type="Pfam" id="PF00018">
    <property type="entry name" value="SH3_1"/>
    <property type="match status" value="1"/>
</dbReference>
<dbReference type="PROSITE" id="PS51741">
    <property type="entry name" value="F_BAR"/>
    <property type="match status" value="1"/>
</dbReference>
<evidence type="ECO:0000256" key="1">
    <source>
        <dbReference type="ARBA" id="ARBA00022443"/>
    </source>
</evidence>
<sequence length="414" mass="47329">MTRFVDCFWGSDFTSTAGFDNLCKRLRDGKQSCQDFEEFVRQRADIEEKYGKSLTRLAKSNEAKEEIGSLKDSWDCLRNETENVGKAHIALAQQLLDDLEKAMREFRETQRAKRKQVEEVVKKAQRNKKNHYDNTIKLKRSYEQKCKDHDAADDCLKRSVSTASKDEEKHRARLGKAKTAVEQSGKTGLSTILSNNVIFPFFVWIVFQSLEEERIAYLRNAMWIYTNLGSTTCVKVDEIYEEMRKSLENCDVDMDVKLFISMKRTGSEKPEHIEYENYYMTQSSQRTTPLTTGPVSIGAPVQSHSNAPAILRSRRPAAALPSIPTSSTAVPEAPDLYSSIEEARHAPKLVSSTSRAKERICVALYDYDAQGEQELTFKKDDHIRLLYTEGDVWCCGVLGDKRGMFPKTFVKMQQ</sequence>
<dbReference type="PROSITE" id="PS50002">
    <property type="entry name" value="SH3"/>
    <property type="match status" value="1"/>
</dbReference>
<dbReference type="Pfam" id="PF00611">
    <property type="entry name" value="FCH"/>
    <property type="match status" value="1"/>
</dbReference>
<gene>
    <name evidence="8" type="primary">LOC116301926</name>
</gene>
<dbReference type="InParanoid" id="A0A6P8IJN9"/>
<keyword evidence="3 4" id="KW-0175">Coiled coil</keyword>